<feature type="region of interest" description="Disordered" evidence="1">
    <location>
        <begin position="1"/>
        <end position="26"/>
    </location>
</feature>
<gene>
    <name evidence="2" type="ORF">PFISCL1PPCAC_2107</name>
</gene>
<feature type="region of interest" description="Disordered" evidence="1">
    <location>
        <begin position="755"/>
        <end position="856"/>
    </location>
</feature>
<feature type="region of interest" description="Disordered" evidence="1">
    <location>
        <begin position="893"/>
        <end position="931"/>
    </location>
</feature>
<feature type="compositionally biased region" description="Basic and acidic residues" evidence="1">
    <location>
        <begin position="429"/>
        <end position="466"/>
    </location>
</feature>
<feature type="compositionally biased region" description="Basic and acidic residues" evidence="1">
    <location>
        <begin position="404"/>
        <end position="419"/>
    </location>
</feature>
<evidence type="ECO:0000313" key="3">
    <source>
        <dbReference type="Proteomes" id="UP001432322"/>
    </source>
</evidence>
<feature type="compositionally biased region" description="Acidic residues" evidence="1">
    <location>
        <begin position="480"/>
        <end position="489"/>
    </location>
</feature>
<dbReference type="Proteomes" id="UP001432322">
    <property type="component" value="Unassembled WGS sequence"/>
</dbReference>
<feature type="region of interest" description="Disordered" evidence="1">
    <location>
        <begin position="1394"/>
        <end position="1413"/>
    </location>
</feature>
<evidence type="ECO:0000256" key="1">
    <source>
        <dbReference type="SAM" id="MobiDB-lite"/>
    </source>
</evidence>
<dbReference type="EMBL" id="BTSY01000001">
    <property type="protein sequence ID" value="GMT10810.1"/>
    <property type="molecule type" value="Genomic_DNA"/>
</dbReference>
<comment type="caution">
    <text evidence="2">The sequence shown here is derived from an EMBL/GenBank/DDBJ whole genome shotgun (WGS) entry which is preliminary data.</text>
</comment>
<evidence type="ECO:0000313" key="2">
    <source>
        <dbReference type="EMBL" id="GMT10810.1"/>
    </source>
</evidence>
<feature type="compositionally biased region" description="Basic and acidic residues" evidence="1">
    <location>
        <begin position="241"/>
        <end position="259"/>
    </location>
</feature>
<name>A0AAV5UXA1_9BILA</name>
<feature type="compositionally biased region" description="Acidic residues" evidence="1">
    <location>
        <begin position="278"/>
        <end position="293"/>
    </location>
</feature>
<reference evidence="2" key="1">
    <citation type="submission" date="2023-10" db="EMBL/GenBank/DDBJ databases">
        <title>Genome assembly of Pristionchus species.</title>
        <authorList>
            <person name="Yoshida K."/>
            <person name="Sommer R.J."/>
        </authorList>
    </citation>
    <scope>NUCLEOTIDE SEQUENCE</scope>
    <source>
        <strain evidence="2">RS5133</strain>
    </source>
</reference>
<proteinExistence type="predicted"/>
<feature type="compositionally biased region" description="Polar residues" evidence="1">
    <location>
        <begin position="844"/>
        <end position="856"/>
    </location>
</feature>
<organism evidence="2 3">
    <name type="scientific">Pristionchus fissidentatus</name>
    <dbReference type="NCBI Taxonomy" id="1538716"/>
    <lineage>
        <taxon>Eukaryota</taxon>
        <taxon>Metazoa</taxon>
        <taxon>Ecdysozoa</taxon>
        <taxon>Nematoda</taxon>
        <taxon>Chromadorea</taxon>
        <taxon>Rhabditida</taxon>
        <taxon>Rhabditina</taxon>
        <taxon>Diplogasteromorpha</taxon>
        <taxon>Diplogasteroidea</taxon>
        <taxon>Neodiplogasteridae</taxon>
        <taxon>Pristionchus</taxon>
    </lineage>
</organism>
<keyword evidence="3" id="KW-1185">Reference proteome</keyword>
<feature type="compositionally biased region" description="Basic and acidic residues" evidence="1">
    <location>
        <begin position="1"/>
        <end position="19"/>
    </location>
</feature>
<sequence>MFERKKGRSRIHESQDPSKELSSINARRQPTWAAKIIFNFRPEANLECDEFDERQCSFFDCPQPSPEDSCHIFKSGELLPPTGQPDDLAVIDHEEKTLSVFDQQVDTTKPGSPYHFLLDKSKLTPNPVKSSPKEIEVIELSDDSDENATEMDSDDDILMVGQVKGNSGTQMSALTARRKERKNLEKLDAHLAKFGRSILNVEERTTKGNYEIGHDFDGALEEVYLEVAKNMTKLTFMLRDDDPTHIPHLIDPRESREQEIAEEGEEEIPSRPTSPDLSDIDVEALSSEEDSNDEMLITKKPPSKNTSLSPSGGAKGQSFKTSPPATEAFAPKKENKLRAVNLSDMMPLNDMAIQKERQAMRKREQKKKDEECLIIDPPTKFKIPKKVVVSDPSSTTMEPAEVTEPIKKKTRVDPVEPTRDILGTITDAMDAHRVPDSTKDINPDDMSPRKHRDEEWVMPSYHEEPIVRPPLPSRFGSDIRDDDNMDIESPDGSPKADESPLSSDNGIEEMRKERLDESTSPSVTAQLNTHTNAVNVYLLVTVPMRYLFQNQFPLGDNSDGATSQNLSRYLFKEVDGKKIFPVSTRLPMEYMRENTREIPLEKKELNQFDPRLPVPSPNTVSKWNTPVGGVLDIDETTLGEGAIMEKIRKEKEVGSKEGEKRRGVKWGENQMKEFDVHDDDEIKVIEPEKKKEKETEIIGEKEVGGKKYRIVKKKVAEPVATVPVVPAAPPKSCLKTTIPSDRFVVPPYLSTVVPPSYQSSIPSRPPLPPLSSLPLKPSIPPPRTPPISPSSPSFDQRKTPLLPAPNLQKTAIPKLANFMPPPGYETEKKKEAGGSPEVPCLGQEGTTGQSMGMTKNCSGSEMRIEDRATAVAAAATFKVTKAVSSSSVINTGGTSGTTKGIGGEKKGSEKMAMGGGEMKKGTERGTGPQKSLVNRNIASRPFERGSITVGRGVHMRAYKKSDIRVRQQMELKTKMAMILNVHKTLKNKEEEEYPVMRGYPSCEEQLRESRRYHKELTQKELMWRDVNIQTVFLHSNSAAIDWPFGMRAGLYWPILQGTDGLIGTEEDFESKDVLRALGNHTHFATEKKSLMGLESRLPNGQTHRERFESFFNSGSKKPEGRFKYRPMFSRVFNTQNEQAARNAHYDRIETIRKNLNEHEKNLRKNAPDHVDIVECRVQERKIFNTFNEGIDYYKDDEYEMDSWEKRKYPDWYSTRGDMYFPYSDRAGYLCEVINSYNHDYNKLYRKLGRSQMPREEKRKQLIALDKTAFTAAQIHLGRMDGWKRVGLSQEAYLKLLNLQKERKRMMEAPSFSVNSYAPLCTLNPFEYTSFHVIIDWISSIFHAVQPISQWKLDSLVNDSFRAIIINSNVMDRMGNPRSKRELFYEAFLEVMKSSKKGPPRKKQRIDHHWDGYQ</sequence>
<protein>
    <submittedName>
        <fullName evidence="2">Uncharacterized protein</fullName>
    </submittedName>
</protein>
<feature type="compositionally biased region" description="Pro residues" evidence="1">
    <location>
        <begin position="763"/>
        <end position="789"/>
    </location>
</feature>
<feature type="compositionally biased region" description="Basic residues" evidence="1">
    <location>
        <begin position="1394"/>
        <end position="1405"/>
    </location>
</feature>
<feature type="region of interest" description="Disordered" evidence="1">
    <location>
        <begin position="241"/>
        <end position="334"/>
    </location>
</feature>
<accession>A0AAV5UXA1</accession>
<feature type="region of interest" description="Disordered" evidence="1">
    <location>
        <begin position="387"/>
        <end position="504"/>
    </location>
</feature>